<name>A0AAU9XSJ4_9CNID</name>
<dbReference type="Gene3D" id="3.30.200.20">
    <property type="entry name" value="Phosphorylase Kinase, domain 1"/>
    <property type="match status" value="1"/>
</dbReference>
<dbReference type="GO" id="GO:0005886">
    <property type="term" value="C:plasma membrane"/>
    <property type="evidence" value="ECO:0007669"/>
    <property type="project" value="TreeGrafter"/>
</dbReference>
<dbReference type="PANTHER" id="PTHR24416:SF620">
    <property type="entry name" value="TYROSINE-PROTEIN KINASE RECEPTOR TORSO"/>
    <property type="match status" value="1"/>
</dbReference>
<evidence type="ECO:0000256" key="14">
    <source>
        <dbReference type="ARBA" id="ARBA00023180"/>
    </source>
</evidence>
<dbReference type="Pfam" id="PF07714">
    <property type="entry name" value="PK_Tyr_Ser-Thr"/>
    <property type="match status" value="2"/>
</dbReference>
<keyword evidence="13" id="KW-0675">Receptor</keyword>
<evidence type="ECO:0000256" key="17">
    <source>
        <dbReference type="SAM" id="MobiDB-lite"/>
    </source>
</evidence>
<dbReference type="EMBL" id="CALNXJ010000061">
    <property type="protein sequence ID" value="CAH3156522.1"/>
    <property type="molecule type" value="Genomic_DNA"/>
</dbReference>
<evidence type="ECO:0000256" key="15">
    <source>
        <dbReference type="ARBA" id="ARBA00051243"/>
    </source>
</evidence>
<dbReference type="InterPro" id="IPR013783">
    <property type="entry name" value="Ig-like_fold"/>
</dbReference>
<feature type="signal peptide" evidence="19">
    <location>
        <begin position="1"/>
        <end position="17"/>
    </location>
</feature>
<protein>
    <recommendedName>
        <fullName evidence="2">receptor protein-tyrosine kinase</fullName>
        <ecNumber evidence="2">2.7.10.1</ecNumber>
    </recommendedName>
</protein>
<keyword evidence="7 16" id="KW-0547">Nucleotide-binding</keyword>
<dbReference type="AlphaFoldDB" id="A0AAU9XSJ4"/>
<organism evidence="22 23">
    <name type="scientific">Pocillopora meandrina</name>
    <dbReference type="NCBI Taxonomy" id="46732"/>
    <lineage>
        <taxon>Eukaryota</taxon>
        <taxon>Metazoa</taxon>
        <taxon>Cnidaria</taxon>
        <taxon>Anthozoa</taxon>
        <taxon>Hexacorallia</taxon>
        <taxon>Scleractinia</taxon>
        <taxon>Astrocoeniina</taxon>
        <taxon>Pocilloporidae</taxon>
        <taxon>Pocillopora</taxon>
    </lineage>
</organism>
<dbReference type="SUPFAM" id="SSF56112">
    <property type="entry name" value="Protein kinase-like (PK-like)"/>
    <property type="match status" value="1"/>
</dbReference>
<evidence type="ECO:0000256" key="9">
    <source>
        <dbReference type="ARBA" id="ARBA00022840"/>
    </source>
</evidence>
<keyword evidence="4 18" id="KW-0812">Transmembrane</keyword>
<proteinExistence type="predicted"/>
<evidence type="ECO:0000256" key="12">
    <source>
        <dbReference type="ARBA" id="ARBA00023137"/>
    </source>
</evidence>
<evidence type="ECO:0000256" key="19">
    <source>
        <dbReference type="SAM" id="SignalP"/>
    </source>
</evidence>
<evidence type="ECO:0000256" key="8">
    <source>
        <dbReference type="ARBA" id="ARBA00022777"/>
    </source>
</evidence>
<gene>
    <name evidence="22" type="ORF">PMEA_00029533</name>
</gene>
<dbReference type="CDD" id="cd00063">
    <property type="entry name" value="FN3"/>
    <property type="match status" value="1"/>
</dbReference>
<dbReference type="PROSITE" id="PS00109">
    <property type="entry name" value="PROTEIN_KINASE_TYR"/>
    <property type="match status" value="1"/>
</dbReference>
<dbReference type="PANTHER" id="PTHR24416">
    <property type="entry name" value="TYROSINE-PROTEIN KINASE RECEPTOR"/>
    <property type="match status" value="1"/>
</dbReference>
<dbReference type="GO" id="GO:0005524">
    <property type="term" value="F:ATP binding"/>
    <property type="evidence" value="ECO:0007669"/>
    <property type="project" value="UniProtKB-UniRule"/>
</dbReference>
<feature type="binding site" evidence="16">
    <location>
        <position position="546"/>
    </location>
    <ligand>
        <name>ATP</name>
        <dbReference type="ChEBI" id="CHEBI:30616"/>
    </ligand>
</feature>
<evidence type="ECO:0000256" key="11">
    <source>
        <dbReference type="ARBA" id="ARBA00023136"/>
    </source>
</evidence>
<keyword evidence="10 18" id="KW-1133">Transmembrane helix</keyword>
<evidence type="ECO:0000313" key="23">
    <source>
        <dbReference type="Proteomes" id="UP001159428"/>
    </source>
</evidence>
<evidence type="ECO:0000259" key="21">
    <source>
        <dbReference type="PROSITE" id="PS50853"/>
    </source>
</evidence>
<dbReference type="InterPro" id="IPR008266">
    <property type="entry name" value="Tyr_kinase_AS"/>
</dbReference>
<dbReference type="FunFam" id="1.10.510.10:FF:000190">
    <property type="entry name" value="Proto-oncogene tyrosine-protein kinase receptor Ret"/>
    <property type="match status" value="1"/>
</dbReference>
<keyword evidence="5 19" id="KW-0732">Signal</keyword>
<dbReference type="InterPro" id="IPR017441">
    <property type="entry name" value="Protein_kinase_ATP_BS"/>
</dbReference>
<keyword evidence="12" id="KW-0829">Tyrosine-protein kinase</keyword>
<dbReference type="InterPro" id="IPR001245">
    <property type="entry name" value="Ser-Thr/Tyr_kinase_cat_dom"/>
</dbReference>
<comment type="caution">
    <text evidence="22">The sequence shown here is derived from an EMBL/GenBank/DDBJ whole genome shotgun (WGS) entry which is preliminary data.</text>
</comment>
<keyword evidence="9 16" id="KW-0067">ATP-binding</keyword>
<evidence type="ECO:0000256" key="16">
    <source>
        <dbReference type="PROSITE-ProRule" id="PRU10141"/>
    </source>
</evidence>
<dbReference type="PROSITE" id="PS50011">
    <property type="entry name" value="PROTEIN_KINASE_DOM"/>
    <property type="match status" value="1"/>
</dbReference>
<evidence type="ECO:0000256" key="1">
    <source>
        <dbReference type="ARBA" id="ARBA00004479"/>
    </source>
</evidence>
<dbReference type="InterPro" id="IPR050122">
    <property type="entry name" value="RTK"/>
</dbReference>
<keyword evidence="8" id="KW-0418">Kinase</keyword>
<dbReference type="Gene3D" id="1.10.510.10">
    <property type="entry name" value="Transferase(Phosphotransferase) domain 1"/>
    <property type="match status" value="1"/>
</dbReference>
<evidence type="ECO:0000256" key="2">
    <source>
        <dbReference type="ARBA" id="ARBA00011902"/>
    </source>
</evidence>
<evidence type="ECO:0000256" key="5">
    <source>
        <dbReference type="ARBA" id="ARBA00022729"/>
    </source>
</evidence>
<dbReference type="Proteomes" id="UP001159428">
    <property type="component" value="Unassembled WGS sequence"/>
</dbReference>
<dbReference type="SMART" id="SM00060">
    <property type="entry name" value="FN3"/>
    <property type="match status" value="2"/>
</dbReference>
<evidence type="ECO:0000256" key="18">
    <source>
        <dbReference type="SAM" id="Phobius"/>
    </source>
</evidence>
<feature type="domain" description="Fibronectin type-III" evidence="21">
    <location>
        <begin position="308"/>
        <end position="415"/>
    </location>
</feature>
<dbReference type="GO" id="GO:0007169">
    <property type="term" value="P:cell surface receptor protein tyrosine kinase signaling pathway"/>
    <property type="evidence" value="ECO:0007669"/>
    <property type="project" value="TreeGrafter"/>
</dbReference>
<comment type="catalytic activity">
    <reaction evidence="15">
        <text>L-tyrosyl-[protein] + ATP = O-phospho-L-tyrosyl-[protein] + ADP + H(+)</text>
        <dbReference type="Rhea" id="RHEA:10596"/>
        <dbReference type="Rhea" id="RHEA-COMP:10136"/>
        <dbReference type="Rhea" id="RHEA-COMP:20101"/>
        <dbReference type="ChEBI" id="CHEBI:15378"/>
        <dbReference type="ChEBI" id="CHEBI:30616"/>
        <dbReference type="ChEBI" id="CHEBI:46858"/>
        <dbReference type="ChEBI" id="CHEBI:61978"/>
        <dbReference type="ChEBI" id="CHEBI:456216"/>
        <dbReference type="EC" id="2.7.10.1"/>
    </reaction>
</comment>
<feature type="compositionally biased region" description="Basic and acidic residues" evidence="17">
    <location>
        <begin position="839"/>
        <end position="855"/>
    </location>
</feature>
<dbReference type="PROSITE" id="PS00107">
    <property type="entry name" value="PROTEIN_KINASE_ATP"/>
    <property type="match status" value="1"/>
</dbReference>
<evidence type="ECO:0000256" key="7">
    <source>
        <dbReference type="ARBA" id="ARBA00022741"/>
    </source>
</evidence>
<evidence type="ECO:0000256" key="13">
    <source>
        <dbReference type="ARBA" id="ARBA00023170"/>
    </source>
</evidence>
<dbReference type="PROSITE" id="PS50853">
    <property type="entry name" value="FN3"/>
    <property type="match status" value="1"/>
</dbReference>
<dbReference type="EC" id="2.7.10.1" evidence="2"/>
<reference evidence="22 23" key="1">
    <citation type="submission" date="2022-05" db="EMBL/GenBank/DDBJ databases">
        <authorList>
            <consortium name="Genoscope - CEA"/>
            <person name="William W."/>
        </authorList>
    </citation>
    <scope>NUCLEOTIDE SEQUENCE [LARGE SCALE GENOMIC DNA]</scope>
</reference>
<dbReference type="Gene3D" id="2.60.40.10">
    <property type="entry name" value="Immunoglobulins"/>
    <property type="match status" value="2"/>
</dbReference>
<dbReference type="GO" id="GO:0004714">
    <property type="term" value="F:transmembrane receptor protein tyrosine kinase activity"/>
    <property type="evidence" value="ECO:0007669"/>
    <property type="project" value="UniProtKB-EC"/>
</dbReference>
<feature type="region of interest" description="Disordered" evidence="17">
    <location>
        <begin position="821"/>
        <end position="855"/>
    </location>
</feature>
<feature type="transmembrane region" description="Helical" evidence="18">
    <location>
        <begin position="434"/>
        <end position="458"/>
    </location>
</feature>
<keyword evidence="11 18" id="KW-0472">Membrane</keyword>
<evidence type="ECO:0000256" key="3">
    <source>
        <dbReference type="ARBA" id="ARBA00022679"/>
    </source>
</evidence>
<evidence type="ECO:0000256" key="4">
    <source>
        <dbReference type="ARBA" id="ARBA00022692"/>
    </source>
</evidence>
<feature type="chain" id="PRO_5043347784" description="receptor protein-tyrosine kinase" evidence="19">
    <location>
        <begin position="18"/>
        <end position="1071"/>
    </location>
</feature>
<evidence type="ECO:0000313" key="22">
    <source>
        <dbReference type="EMBL" id="CAH3156522.1"/>
    </source>
</evidence>
<dbReference type="InterPro" id="IPR020635">
    <property type="entry name" value="Tyr_kinase_cat_dom"/>
</dbReference>
<feature type="domain" description="Protein kinase" evidence="20">
    <location>
        <begin position="509"/>
        <end position="1025"/>
    </location>
</feature>
<dbReference type="InterPro" id="IPR036116">
    <property type="entry name" value="FN3_sf"/>
</dbReference>
<dbReference type="InterPro" id="IPR011009">
    <property type="entry name" value="Kinase-like_dom_sf"/>
</dbReference>
<dbReference type="InterPro" id="IPR000719">
    <property type="entry name" value="Prot_kinase_dom"/>
</dbReference>
<evidence type="ECO:0000256" key="6">
    <source>
        <dbReference type="ARBA" id="ARBA00022737"/>
    </source>
</evidence>
<sequence>MFKVFFMFVFANCHLFCCPYEDEKFNKTVQEGHFNMKCEKMCKKPFKFSKFNAITVKDCKAKCNQTDPCEKGCEFLQSVINSDDRSGGIWYDTRKITSRGPYLFCRTSTELLVNFEFRLVAESAAGFEPVTFIIFVKTTTQDWYILTLSSELPFYANDLHKGFKMQVAFAMVTSKGLHSAQDFKRFRNISKWMSTLSDEDPIDPPKDVNVDLKPAGNKFEAHVTWGLAPHSKTCDYMIDWRANEEDHWNIERYELDRHKHHVGTKMYYVLQDLLPNENYTIDIISTTSDDKENKSTVYIVTPSLILGPPENLTLVNVKHLSRNTSKAVVTWWPPHNIFSTDHIQEYRLTWRKIPILVGQMSEPHSDSTKLPPENTSFQLVGLHNGFPYIFTVAAVSPMTGKGEEAKLFFNTSGPPVRGIKYAQSSPTHKAGTPFPYLVTALVLITVLACFFGATYLYIKKKYGSISSAVQQMQVQYINSRAMLLFNGGTFSSDLPTIEPDEWEVEYSSVAFGQQIGEGAFGTVSQATVIGLMGFPALKEVVVAVKKLKANANVEDRRNFLTEISLMKSIGKHLNIVSMLGCVTSSGPLCLITEYCPHGDLRNYLRLIRDKKKNPHFVLPSDFVSPVFKRKALHSNKGSKSPSPVKKLKQAFSASCLQVQNSDDENQPENTEGTFMSSYDLKPRETDSNHSLLSSVSCLCNDACNCSVQPVHGNDYVNRQRSWSHESCSSAPMKNLRIPLKIGTSVPSTPLNLSPSATPILSGSTSKGSSVQVGGFMLEEKRDDICIVVTDADPNLNPWGNTRKVSAGEKWMANFVSVTEQEKNEQNFPKKRSSTLSPSKSEERLRNENRRRSLEEDMREELTQKVLLSFARQIAVGMEYLSQKKFIHRDLAARNILVCDDNLVKISDFGLTRDVYESCEYQKAQSAGKLPIKWMAIESLFDNIYTTQSDVWSYGIVLWEIITLGGSPYPGISGRDIHKLIKNGYRMERPETCSQQIYQIMLSCWRANPEERPSFTDLRNELEKLLEEQGDEQYISVNCADFDDYCALVGNQSSSSENEELALLTSDQSTAI</sequence>
<dbReference type="SMART" id="SM00219">
    <property type="entry name" value="TyrKc"/>
    <property type="match status" value="1"/>
</dbReference>
<dbReference type="GO" id="GO:0043235">
    <property type="term" value="C:receptor complex"/>
    <property type="evidence" value="ECO:0007669"/>
    <property type="project" value="TreeGrafter"/>
</dbReference>
<keyword evidence="23" id="KW-1185">Reference proteome</keyword>
<dbReference type="InterPro" id="IPR003961">
    <property type="entry name" value="FN3_dom"/>
</dbReference>
<keyword evidence="14" id="KW-0325">Glycoprotein</keyword>
<evidence type="ECO:0000256" key="10">
    <source>
        <dbReference type="ARBA" id="ARBA00022989"/>
    </source>
</evidence>
<keyword evidence="3" id="KW-0808">Transferase</keyword>
<keyword evidence="6" id="KW-0677">Repeat</keyword>
<accession>A0AAU9XSJ4</accession>
<dbReference type="SUPFAM" id="SSF49265">
    <property type="entry name" value="Fibronectin type III"/>
    <property type="match status" value="1"/>
</dbReference>
<dbReference type="CDD" id="cd00192">
    <property type="entry name" value="PTKc"/>
    <property type="match status" value="1"/>
</dbReference>
<dbReference type="Pfam" id="PF00041">
    <property type="entry name" value="fn3"/>
    <property type="match status" value="1"/>
</dbReference>
<comment type="subcellular location">
    <subcellularLocation>
        <location evidence="1">Membrane</location>
        <topology evidence="1">Single-pass type I membrane protein</topology>
    </subcellularLocation>
</comment>
<evidence type="ECO:0000259" key="20">
    <source>
        <dbReference type="PROSITE" id="PS50011"/>
    </source>
</evidence>